<dbReference type="Gene3D" id="2.120.10.30">
    <property type="entry name" value="TolB, C-terminal domain"/>
    <property type="match status" value="1"/>
</dbReference>
<dbReference type="OrthoDB" id="9977471at2759"/>
<reference evidence="4 5" key="1">
    <citation type="submission" date="2018-04" db="EMBL/GenBank/DDBJ databases">
        <title>The genome of golden apple snail Pomacea canaliculata provides insight into stress tolerance and invasive adaptation.</title>
        <authorList>
            <person name="Liu C."/>
            <person name="Liu B."/>
            <person name="Ren Y."/>
            <person name="Zhang Y."/>
            <person name="Wang H."/>
            <person name="Li S."/>
            <person name="Jiang F."/>
            <person name="Yin L."/>
            <person name="Zhang G."/>
            <person name="Qian W."/>
            <person name="Fan W."/>
        </authorList>
    </citation>
    <scope>NUCLEOTIDE SEQUENCE [LARGE SCALE GENOMIC DNA]</scope>
    <source>
        <strain evidence="4">SZHN2017</strain>
        <tissue evidence="4">Muscle</tissue>
    </source>
</reference>
<dbReference type="EMBL" id="PZQS01000004">
    <property type="protein sequence ID" value="PVD32475.1"/>
    <property type="molecule type" value="Genomic_DNA"/>
</dbReference>
<dbReference type="GO" id="GO:0005576">
    <property type="term" value="C:extracellular region"/>
    <property type="evidence" value="ECO:0007669"/>
    <property type="project" value="UniProtKB-SubCell"/>
</dbReference>
<dbReference type="SUPFAM" id="SSF63829">
    <property type="entry name" value="Calcium-dependent phosphotriesterase"/>
    <property type="match status" value="1"/>
</dbReference>
<dbReference type="InterPro" id="IPR017996">
    <property type="entry name" value="MRJP/yellow-related"/>
</dbReference>
<name>A0A2T7PGB2_POMCA</name>
<accession>A0A2T7PGB2</accession>
<dbReference type="Proteomes" id="UP000245119">
    <property type="component" value="Linkage Group LG4"/>
</dbReference>
<dbReference type="InterPro" id="IPR011042">
    <property type="entry name" value="6-blade_b-propeller_TolB-like"/>
</dbReference>
<gene>
    <name evidence="4" type="ORF">C0Q70_07914</name>
</gene>
<proteinExistence type="inferred from homology"/>
<evidence type="ECO:0000256" key="2">
    <source>
        <dbReference type="ARBA" id="ARBA00009127"/>
    </source>
</evidence>
<evidence type="ECO:0008006" key="6">
    <source>
        <dbReference type="Google" id="ProtNLM"/>
    </source>
</evidence>
<evidence type="ECO:0000313" key="5">
    <source>
        <dbReference type="Proteomes" id="UP000245119"/>
    </source>
</evidence>
<dbReference type="AlphaFoldDB" id="A0A2T7PGB2"/>
<comment type="similarity">
    <text evidence="2">Belongs to the major royal jelly protein family.</text>
</comment>
<dbReference type="Pfam" id="PF03022">
    <property type="entry name" value="MRJP"/>
    <property type="match status" value="1"/>
</dbReference>
<organism evidence="4 5">
    <name type="scientific">Pomacea canaliculata</name>
    <name type="common">Golden apple snail</name>
    <dbReference type="NCBI Taxonomy" id="400727"/>
    <lineage>
        <taxon>Eukaryota</taxon>
        <taxon>Metazoa</taxon>
        <taxon>Spiralia</taxon>
        <taxon>Lophotrochozoa</taxon>
        <taxon>Mollusca</taxon>
        <taxon>Gastropoda</taxon>
        <taxon>Caenogastropoda</taxon>
        <taxon>Architaenioglossa</taxon>
        <taxon>Ampullarioidea</taxon>
        <taxon>Ampullariidae</taxon>
        <taxon>Pomacea</taxon>
    </lineage>
</organism>
<dbReference type="PANTHER" id="PTHR10009:SF18">
    <property type="entry name" value="PROTEIN YELLOW-LIKE PROTEIN"/>
    <property type="match status" value="1"/>
</dbReference>
<evidence type="ECO:0000313" key="4">
    <source>
        <dbReference type="EMBL" id="PVD32475.1"/>
    </source>
</evidence>
<comment type="subcellular location">
    <subcellularLocation>
        <location evidence="1">Secreted</location>
    </subcellularLocation>
</comment>
<evidence type="ECO:0000256" key="3">
    <source>
        <dbReference type="ARBA" id="ARBA00022525"/>
    </source>
</evidence>
<keyword evidence="3" id="KW-0964">Secreted</keyword>
<sequence length="340" mass="39231">MFQLYRADVYLTVPRWRSGVPSTLNRLVTRDGKHVLQAYPSWEMQEVGDCSALQYVQSMEIDPNTGYMWIIDNGRTNTMESTPQNLCPPKLIIWDIEKNREVHRFIFPPDVASHTSCFLNDIVLDYVDGRVAFAYITDTNDAKLYVYDHDRNDAYFFQHPSMRPESPDGTPIDGIAMSPTFDYLFYCPISSHGLFQIPTTVLRDRHADYGQHVRRVDTRLSRSDGLTYGQRNLYYGLLDLNGVARWNISGEGQDPRCLEGVVKTSQQKITSEAVKMRWVDTFGWDEKGYLWFTANDLSRFMNTAEDGPVMYVWKIFVNESSYLTHARQKPNTNYCSALVG</sequence>
<keyword evidence="5" id="KW-1185">Reference proteome</keyword>
<comment type="caution">
    <text evidence="4">The sequence shown here is derived from an EMBL/GenBank/DDBJ whole genome shotgun (WGS) entry which is preliminary data.</text>
</comment>
<evidence type="ECO:0000256" key="1">
    <source>
        <dbReference type="ARBA" id="ARBA00004613"/>
    </source>
</evidence>
<protein>
    <recommendedName>
        <fullName evidence="6">Bee-milk protein</fullName>
    </recommendedName>
</protein>
<dbReference type="PANTHER" id="PTHR10009">
    <property type="entry name" value="PROTEIN YELLOW-RELATED"/>
    <property type="match status" value="1"/>
</dbReference>